<reference evidence="9 10" key="1">
    <citation type="submission" date="2021-08" db="EMBL/GenBank/DDBJ databases">
        <title>Helicobacter spp. isolated from feces of Anatolian Ground Squirrel (Spermophilus xanthoprymnus) in Turkey.</title>
        <authorList>
            <person name="Aydin F."/>
            <person name="Abay S."/>
            <person name="Kayman T."/>
            <person name="Karakaya E."/>
            <person name="Saticioglu I.B."/>
        </authorList>
    </citation>
    <scope>NUCLEOTIDE SEQUENCE [LARGE SCALE GENOMIC DNA]</scope>
    <source>
        <strain evidence="9 10">Faydin-H70</strain>
    </source>
</reference>
<keyword evidence="4 6" id="KW-1133">Transmembrane helix</keyword>
<accession>A0ABS7JN49</accession>
<keyword evidence="2" id="KW-1003">Cell membrane</keyword>
<feature type="transmembrane region" description="Helical" evidence="6">
    <location>
        <begin position="353"/>
        <end position="380"/>
    </location>
</feature>
<feature type="domain" description="Putative Na+/H+ antiporter N-terminal" evidence="8">
    <location>
        <begin position="4"/>
        <end position="89"/>
    </location>
</feature>
<feature type="transmembrane region" description="Helical" evidence="6">
    <location>
        <begin position="325"/>
        <end position="346"/>
    </location>
</feature>
<dbReference type="EMBL" id="JAIGYQ010000005">
    <property type="protein sequence ID" value="MBX7490805.1"/>
    <property type="molecule type" value="Genomic_DNA"/>
</dbReference>
<dbReference type="InterPro" id="IPR032813">
    <property type="entry name" value="Na_H_antiport_N"/>
</dbReference>
<dbReference type="PANTHER" id="PTHR37821">
    <property type="entry name" value="AMINO ACID TRANSPORTER YUIF-RELATED"/>
    <property type="match status" value="1"/>
</dbReference>
<dbReference type="InterPro" id="IPR052576">
    <property type="entry name" value="AA_Transporter-Related"/>
</dbReference>
<feature type="transmembrane region" description="Helical" evidence="6">
    <location>
        <begin position="99"/>
        <end position="127"/>
    </location>
</feature>
<keyword evidence="3 6" id="KW-0812">Transmembrane</keyword>
<gene>
    <name evidence="9" type="ORF">K4G57_04915</name>
</gene>
<sequence>MLTNPVVVSILVMSALCLVRLNVLLAILISAFVAGILGGLGIEKSISLLISGMAGNLETALSYILLGALASAIAQTNLTMILIHYIAKFVQNHRLMFCLSLAFFACFSQNLIPVHIAFIPILIPPLIPLMNQLKIDRRAVACALTFGLKAPYVSFGAGFGLIFHTILRDQLNQNGVQVNLDDIASVMWIGGVCMLLGLLFGIFVFYRKPREYQNTYLSKDVMEVLEKPVMCQKDIATLLGAVVAFVVQLWMHSLPLGGLCGLIVMIVFGGIKWNEIDRVIEYGFKMMAFIAFVMLIAAGFGAVLKETGAIGALVDYVATFSSGKMLSAFMMLLVGLFITLGIGTSFGTIPIIAAIYCPLALALGFSPAAIILLVGIAGALGDAGSPASDSTLGPTAGLNIDKQHNHIWDTCVPTFLMYNIPLIIGGTMGAILL</sequence>
<name>A0ABS7JN49_9HELI</name>
<feature type="domain" description="Na+/H+ antiporter NhaC-like C-terminal" evidence="7">
    <location>
        <begin position="144"/>
        <end position="425"/>
    </location>
</feature>
<evidence type="ECO:0000256" key="6">
    <source>
        <dbReference type="SAM" id="Phobius"/>
    </source>
</evidence>
<evidence type="ECO:0000259" key="7">
    <source>
        <dbReference type="Pfam" id="PF03553"/>
    </source>
</evidence>
<dbReference type="Proteomes" id="UP000700059">
    <property type="component" value="Unassembled WGS sequence"/>
</dbReference>
<comment type="subcellular location">
    <subcellularLocation>
        <location evidence="1">Cell membrane</location>
        <topology evidence="1">Multi-pass membrane protein</topology>
    </subcellularLocation>
</comment>
<dbReference type="Pfam" id="PF03553">
    <property type="entry name" value="Na_H_antiporter"/>
    <property type="match status" value="1"/>
</dbReference>
<feature type="transmembrane region" description="Helical" evidence="6">
    <location>
        <begin position="183"/>
        <end position="206"/>
    </location>
</feature>
<comment type="caution">
    <text evidence="9">The sequence shown here is derived from an EMBL/GenBank/DDBJ whole genome shotgun (WGS) entry which is preliminary data.</text>
</comment>
<feature type="transmembrane region" description="Helical" evidence="6">
    <location>
        <begin position="415"/>
        <end position="432"/>
    </location>
</feature>
<evidence type="ECO:0000256" key="5">
    <source>
        <dbReference type="ARBA" id="ARBA00023136"/>
    </source>
</evidence>
<protein>
    <submittedName>
        <fullName evidence="9">Sodium:proton antiporter</fullName>
    </submittedName>
</protein>
<evidence type="ECO:0000256" key="4">
    <source>
        <dbReference type="ARBA" id="ARBA00022989"/>
    </source>
</evidence>
<feature type="transmembrane region" description="Helical" evidence="6">
    <location>
        <begin position="256"/>
        <end position="274"/>
    </location>
</feature>
<dbReference type="InterPro" id="IPR018461">
    <property type="entry name" value="Na/H_Antiport_NhaC-like_C"/>
</dbReference>
<dbReference type="Pfam" id="PF13726">
    <property type="entry name" value="Na_H_antiport_2"/>
    <property type="match status" value="1"/>
</dbReference>
<organism evidence="9 10">
    <name type="scientific">Helicobacter turcicus</name>
    <dbReference type="NCBI Taxonomy" id="2867412"/>
    <lineage>
        <taxon>Bacteria</taxon>
        <taxon>Pseudomonadati</taxon>
        <taxon>Campylobacterota</taxon>
        <taxon>Epsilonproteobacteria</taxon>
        <taxon>Campylobacterales</taxon>
        <taxon>Helicobacteraceae</taxon>
        <taxon>Helicobacter</taxon>
    </lineage>
</organism>
<evidence type="ECO:0000256" key="3">
    <source>
        <dbReference type="ARBA" id="ARBA00022692"/>
    </source>
</evidence>
<keyword evidence="10" id="KW-1185">Reference proteome</keyword>
<evidence type="ECO:0000256" key="2">
    <source>
        <dbReference type="ARBA" id="ARBA00022475"/>
    </source>
</evidence>
<dbReference type="RefSeq" id="WP_221531993.1">
    <property type="nucleotide sequence ID" value="NZ_JAIGYP010000005.1"/>
</dbReference>
<evidence type="ECO:0000313" key="9">
    <source>
        <dbReference type="EMBL" id="MBX7490805.1"/>
    </source>
</evidence>
<feature type="transmembrane region" description="Helical" evidence="6">
    <location>
        <begin position="60"/>
        <end position="87"/>
    </location>
</feature>
<feature type="transmembrane region" description="Helical" evidence="6">
    <location>
        <begin position="286"/>
        <end position="305"/>
    </location>
</feature>
<feature type="transmembrane region" description="Helical" evidence="6">
    <location>
        <begin position="6"/>
        <end position="39"/>
    </location>
</feature>
<evidence type="ECO:0000259" key="8">
    <source>
        <dbReference type="Pfam" id="PF13726"/>
    </source>
</evidence>
<proteinExistence type="predicted"/>
<dbReference type="PANTHER" id="PTHR37821:SF1">
    <property type="entry name" value="AMINO ACID TRANSPORTER YUIF-RELATED"/>
    <property type="match status" value="1"/>
</dbReference>
<evidence type="ECO:0000256" key="1">
    <source>
        <dbReference type="ARBA" id="ARBA00004651"/>
    </source>
</evidence>
<feature type="transmembrane region" description="Helical" evidence="6">
    <location>
        <begin position="139"/>
        <end position="163"/>
    </location>
</feature>
<evidence type="ECO:0000313" key="10">
    <source>
        <dbReference type="Proteomes" id="UP000700059"/>
    </source>
</evidence>
<keyword evidence="5 6" id="KW-0472">Membrane</keyword>